<reference evidence="2 3" key="1">
    <citation type="submission" date="2016-10" db="EMBL/GenBank/DDBJ databases">
        <authorList>
            <person name="de Groot N.N."/>
        </authorList>
    </citation>
    <scope>NUCLEOTIDE SEQUENCE [LARGE SCALE GENOMIC DNA]</scope>
    <source>
        <strain evidence="3">P4-7,KCTC 19426,CECT 7604</strain>
    </source>
</reference>
<dbReference type="Pfam" id="PF11298">
    <property type="entry name" value="DUF3099"/>
    <property type="match status" value="1"/>
</dbReference>
<sequence>MLIGAWRMSQFEVHDTSFEAHLTPPSRRVEPTVITQAEPSYDDQLKARKKRYLITMGLRVPLLIAATLTYQHLWIAIPLLLISIPLPWMAVLIANDRPARKRAKKVVPGVINYEKALPPGTREIVDGE</sequence>
<evidence type="ECO:0000313" key="3">
    <source>
        <dbReference type="Proteomes" id="UP000198741"/>
    </source>
</evidence>
<organism evidence="2 3">
    <name type="scientific">Nakamurella panacisegetis</name>
    <dbReference type="NCBI Taxonomy" id="1090615"/>
    <lineage>
        <taxon>Bacteria</taxon>
        <taxon>Bacillati</taxon>
        <taxon>Actinomycetota</taxon>
        <taxon>Actinomycetes</taxon>
        <taxon>Nakamurellales</taxon>
        <taxon>Nakamurellaceae</taxon>
        <taxon>Nakamurella</taxon>
    </lineage>
</organism>
<keyword evidence="3" id="KW-1185">Reference proteome</keyword>
<protein>
    <recommendedName>
        <fullName evidence="4">DUF3099 domain-containing protein</fullName>
    </recommendedName>
</protein>
<keyword evidence="1" id="KW-0472">Membrane</keyword>
<keyword evidence="1" id="KW-1133">Transmembrane helix</keyword>
<gene>
    <name evidence="2" type="ORF">SAMN04515671_3058</name>
</gene>
<evidence type="ECO:0000256" key="1">
    <source>
        <dbReference type="SAM" id="Phobius"/>
    </source>
</evidence>
<feature type="transmembrane region" description="Helical" evidence="1">
    <location>
        <begin position="52"/>
        <end position="70"/>
    </location>
</feature>
<feature type="transmembrane region" description="Helical" evidence="1">
    <location>
        <begin position="76"/>
        <end position="95"/>
    </location>
</feature>
<dbReference type="InterPro" id="IPR021449">
    <property type="entry name" value="DUF3099"/>
</dbReference>
<dbReference type="AlphaFoldDB" id="A0A1H0QD50"/>
<accession>A0A1H0QD50</accession>
<proteinExistence type="predicted"/>
<dbReference type="STRING" id="1090615.SAMN04515671_3058"/>
<dbReference type="EMBL" id="LT629710">
    <property type="protein sequence ID" value="SDP15311.1"/>
    <property type="molecule type" value="Genomic_DNA"/>
</dbReference>
<evidence type="ECO:0000313" key="2">
    <source>
        <dbReference type="EMBL" id="SDP15311.1"/>
    </source>
</evidence>
<evidence type="ECO:0008006" key="4">
    <source>
        <dbReference type="Google" id="ProtNLM"/>
    </source>
</evidence>
<dbReference type="Proteomes" id="UP000198741">
    <property type="component" value="Chromosome I"/>
</dbReference>
<keyword evidence="1" id="KW-0812">Transmembrane</keyword>
<name>A0A1H0QD50_9ACTN</name>